<evidence type="ECO:0000256" key="12">
    <source>
        <dbReference type="ARBA" id="ARBA00055672"/>
    </source>
</evidence>
<evidence type="ECO:0000313" key="20">
    <source>
        <dbReference type="Ensembl" id="ENSCAFP00030038768.1"/>
    </source>
</evidence>
<keyword evidence="8" id="KW-0832">Ubl conjugation</keyword>
<keyword evidence="4" id="KW-0479">Metal-binding</keyword>
<feature type="compositionally biased region" description="Polar residues" evidence="17">
    <location>
        <begin position="1040"/>
        <end position="1060"/>
    </location>
</feature>
<evidence type="ECO:0000256" key="17">
    <source>
        <dbReference type="SAM" id="MobiDB-lite"/>
    </source>
</evidence>
<feature type="compositionally biased region" description="Gly residues" evidence="17">
    <location>
        <begin position="361"/>
        <end position="370"/>
    </location>
</feature>
<feature type="compositionally biased region" description="Basic and acidic residues" evidence="17">
    <location>
        <begin position="25"/>
        <end position="35"/>
    </location>
</feature>
<keyword evidence="3" id="KW-0597">Phosphoprotein</keyword>
<dbReference type="FunFam" id="3.30.710.10:FF:000045">
    <property type="entry name" value="zinc finger and BTB domain-containing protein 10"/>
    <property type="match status" value="1"/>
</dbReference>
<feature type="compositionally biased region" description="Low complexity" evidence="17">
    <location>
        <begin position="371"/>
        <end position="383"/>
    </location>
</feature>
<evidence type="ECO:0000259" key="18">
    <source>
        <dbReference type="PROSITE" id="PS50097"/>
    </source>
</evidence>
<feature type="compositionally biased region" description="Low complexity" evidence="17">
    <location>
        <begin position="705"/>
        <end position="724"/>
    </location>
</feature>
<dbReference type="SUPFAM" id="SSF54695">
    <property type="entry name" value="POZ domain"/>
    <property type="match status" value="1"/>
</dbReference>
<protein>
    <recommendedName>
        <fullName evidence="13">Zinc finger and BTB domain-containing protein 46</fullName>
    </recommendedName>
    <alternativeName>
        <fullName evidence="15">BTB-ZF protein expressed in effector lymphocytes</fullName>
    </alternativeName>
    <alternativeName>
        <fullName evidence="14">BTB/POZ domain-containing protein 4</fullName>
    </alternativeName>
</protein>
<evidence type="ECO:0000256" key="9">
    <source>
        <dbReference type="ARBA" id="ARBA00023015"/>
    </source>
</evidence>
<evidence type="ECO:0000256" key="16">
    <source>
        <dbReference type="PROSITE-ProRule" id="PRU00042"/>
    </source>
</evidence>
<evidence type="ECO:0000256" key="10">
    <source>
        <dbReference type="ARBA" id="ARBA00023163"/>
    </source>
</evidence>
<feature type="compositionally biased region" description="Pro residues" evidence="17">
    <location>
        <begin position="425"/>
        <end position="442"/>
    </location>
</feature>
<feature type="compositionally biased region" description="Low complexity" evidence="17">
    <location>
        <begin position="415"/>
        <end position="424"/>
    </location>
</feature>
<evidence type="ECO:0000256" key="4">
    <source>
        <dbReference type="ARBA" id="ARBA00022723"/>
    </source>
</evidence>
<comment type="function">
    <text evidence="12">Functions as a transcriptional repressor for PRDM1.</text>
</comment>
<dbReference type="Gene3D" id="3.30.160.60">
    <property type="entry name" value="Classic Zinc Finger"/>
    <property type="match status" value="2"/>
</dbReference>
<sequence length="1323" mass="137764">MAPHTAGRHPWGRPRPRPRGIPRRWAGEAGREARHWTGPALGSPRPPARLGGAAFAPRGAGDVRPRSRPQPGPSAARGAQDRAGGPRAPACPGQGPGRGGLSPGAPGAPTVPARSPRPPAPRAPPSRWGARNFGDARGGTAHRAVGTTWGPGTRAPPTSGRVGIAGARGPGRSRCAPALPRPPAASRGLPRPPSPGPGEGGGPVPAAPRPARPPPAPRAPRPEPRAPRPAPPRRAQGRGLPTMPSEPRPHLRRPAARGAATPAPPDAAPGPAGGGRGGAGGRPAGAGPGRRPRPGRRAGQSAAAGRAPGGGVRVRGRGARGRRGPRGWSGRGGARRPDGRTAGQTAQQPRRARSSDPPGRGAPGGGGGDPPRGSGAAAPALARPRPPSPAPHGVTGKRRRLIVRAAGPAHRRGAARAARSGPLAPAGPRPRPRPAPPAPAAPAAPRRAPPRPAGAPSRRRSARPGGGSGAAGARARRQAARSRGGPGRGGGGAGSPRGCARRRRGARRPSPRAPRPAPRAPLRAPLSAAAPRRHLRGEFSPAVISAASTPGPGGGPGASPRPPPARPAPPARAPRRARPARAEFAKSRTRGRGRGGARRGAGSLSRRTRAPASSPSSPREPRGRRGLGAGGRTGRAGRPGARGERVRRQPRLCFSVNRHVSSAGEHEPLLTTQSGGEWGALRAGGGLRPPGPGPADRCAVRGAEPAAHNRAAPGPGPRPSAATPESVEEQRQDFQMNNRKEDMEIASHYRHLLRELNEQRQHGVLCDVCVVVEGKVFKAHKNVLLGSSRYFKTLYCQVQKTSDQATVTHLDIVTAQGFKAIIDFMYSAHLALTSRNVIEVMSAASFLQMTDIVQACHDFIKAALDISIKPDASDELSEFEISAPPGSSTDALISAVMAGRSISPWLARRTSPANSSGDSAIASCHEGGSSYGKEDQEPKADGPDDISSQSLWPGDVGYGSLRVKEEQVSPSHYGGSELPSARDGVIQNSFSEQAGGDGWQPTGRRKNRKNKETVRHITQQVEDDSRAGSPVASFLPTSGWPFSSRDSSADLTVTEASSSDGRGERAELYGHVDEGLLGGEASYLGPPLTPEKDEALHQATAVANLRAALMSKNSLLSLKADVLGDDSSLLLEYLPKGTHSLSLNEFTVIRKKFKCPYCSFSAMHQCILKRHMRSHTGERPYPCDICGKKFTRREHMKRHTLVHSKDKKYVCKLCSRVFMSAASVGIKHGSRRHGVCADCAGRGVAGPLDSGGAEGSPELFPGDGPYLEDPDDPRGDGEEELCEDEDEVGLAHEDALLAAEKDEDSPRGPGSPPGAPDKDFWIS</sequence>
<feature type="compositionally biased region" description="Pro residues" evidence="17">
    <location>
        <begin position="205"/>
        <end position="219"/>
    </location>
</feature>
<feature type="compositionally biased region" description="Basic residues" evidence="17">
    <location>
        <begin position="1"/>
        <end position="22"/>
    </location>
</feature>
<keyword evidence="10" id="KW-0804">Transcription</keyword>
<feature type="domain" description="BTB" evidence="18">
    <location>
        <begin position="766"/>
        <end position="834"/>
    </location>
</feature>
<dbReference type="Gene3D" id="3.30.710.10">
    <property type="entry name" value="Potassium Channel Kv1.1, Chain A"/>
    <property type="match status" value="1"/>
</dbReference>
<dbReference type="Proteomes" id="UP000694429">
    <property type="component" value="Chromosome 24"/>
</dbReference>
<evidence type="ECO:0000256" key="7">
    <source>
        <dbReference type="ARBA" id="ARBA00022833"/>
    </source>
</evidence>
<feature type="region of interest" description="Disordered" evidence="17">
    <location>
        <begin position="990"/>
        <end position="1065"/>
    </location>
</feature>
<feature type="domain" description="C2H2-type" evidence="19">
    <location>
        <begin position="1153"/>
        <end position="1180"/>
    </location>
</feature>
<evidence type="ECO:0000256" key="8">
    <source>
        <dbReference type="ARBA" id="ARBA00022843"/>
    </source>
</evidence>
<feature type="compositionally biased region" description="Low complexity" evidence="17">
    <location>
        <begin position="82"/>
        <end position="93"/>
    </location>
</feature>
<dbReference type="PROSITE" id="PS50157">
    <property type="entry name" value="ZINC_FINGER_C2H2_2"/>
    <property type="match status" value="2"/>
</dbReference>
<feature type="compositionally biased region" description="Gly residues" evidence="17">
    <location>
        <begin position="484"/>
        <end position="495"/>
    </location>
</feature>
<organism evidence="20 21">
    <name type="scientific">Canis lupus familiaris</name>
    <name type="common">Dog</name>
    <name type="synonym">Canis familiaris</name>
    <dbReference type="NCBI Taxonomy" id="9615"/>
    <lineage>
        <taxon>Eukaryota</taxon>
        <taxon>Metazoa</taxon>
        <taxon>Chordata</taxon>
        <taxon>Craniata</taxon>
        <taxon>Vertebrata</taxon>
        <taxon>Euteleostomi</taxon>
        <taxon>Mammalia</taxon>
        <taxon>Eutheria</taxon>
        <taxon>Laurasiatheria</taxon>
        <taxon>Carnivora</taxon>
        <taxon>Caniformia</taxon>
        <taxon>Canidae</taxon>
        <taxon>Canis</taxon>
    </lineage>
</organism>
<keyword evidence="2" id="KW-1017">Isopeptide bond</keyword>
<feature type="compositionally biased region" description="Low complexity" evidence="17">
    <location>
        <begin position="520"/>
        <end position="530"/>
    </location>
</feature>
<feature type="compositionally biased region" description="Gly residues" evidence="17">
    <location>
        <begin position="271"/>
        <end position="288"/>
    </location>
</feature>
<dbReference type="GO" id="GO:0008270">
    <property type="term" value="F:zinc ion binding"/>
    <property type="evidence" value="ECO:0007669"/>
    <property type="project" value="UniProtKB-KW"/>
</dbReference>
<feature type="region of interest" description="Disordered" evidence="17">
    <location>
        <begin position="664"/>
        <end position="734"/>
    </location>
</feature>
<feature type="region of interest" description="Disordered" evidence="17">
    <location>
        <begin position="1248"/>
        <end position="1323"/>
    </location>
</feature>
<dbReference type="CDD" id="cd18230">
    <property type="entry name" value="BTB_POZ_ZBTB46"/>
    <property type="match status" value="1"/>
</dbReference>
<dbReference type="Ensembl" id="ENSCAFT00030044415.1">
    <property type="protein sequence ID" value="ENSCAFP00030038768.1"/>
    <property type="gene ID" value="ENSCAFG00030024144.1"/>
</dbReference>
<dbReference type="SMART" id="SM00355">
    <property type="entry name" value="ZnF_C2H2"/>
    <property type="match status" value="3"/>
</dbReference>
<keyword evidence="5" id="KW-0677">Repeat</keyword>
<evidence type="ECO:0000256" key="3">
    <source>
        <dbReference type="ARBA" id="ARBA00022553"/>
    </source>
</evidence>
<keyword evidence="7" id="KW-0862">Zinc</keyword>
<feature type="compositionally biased region" description="Basic and acidic residues" evidence="17">
    <location>
        <begin position="932"/>
        <end position="942"/>
    </location>
</feature>
<dbReference type="Pfam" id="PF13465">
    <property type="entry name" value="zf-H2C2_2"/>
    <property type="match status" value="1"/>
</dbReference>
<feature type="compositionally biased region" description="Gly residues" evidence="17">
    <location>
        <begin position="676"/>
        <end position="688"/>
    </location>
</feature>
<feature type="compositionally biased region" description="Basic residues" evidence="17">
    <location>
        <begin position="314"/>
        <end position="325"/>
    </location>
</feature>
<feature type="compositionally biased region" description="Low complexity" evidence="17">
    <location>
        <begin position="297"/>
        <end position="306"/>
    </location>
</feature>
<feature type="compositionally biased region" description="Pro residues" evidence="17">
    <location>
        <begin position="559"/>
        <end position="572"/>
    </location>
</feature>
<evidence type="ECO:0000256" key="13">
    <source>
        <dbReference type="ARBA" id="ARBA00070978"/>
    </source>
</evidence>
<evidence type="ECO:0000256" key="1">
    <source>
        <dbReference type="ARBA" id="ARBA00004123"/>
    </source>
</evidence>
<evidence type="ECO:0000259" key="19">
    <source>
        <dbReference type="PROSITE" id="PS50157"/>
    </source>
</evidence>
<dbReference type="PANTHER" id="PTHR46105:SF21">
    <property type="entry name" value="ZINC FINGER AND BTB DOMAIN CONTAINING 46"/>
    <property type="match status" value="1"/>
</dbReference>
<feature type="compositionally biased region" description="Basic residues" evidence="17">
    <location>
        <begin position="587"/>
        <end position="597"/>
    </location>
</feature>
<dbReference type="PROSITE" id="PS50097">
    <property type="entry name" value="BTB"/>
    <property type="match status" value="1"/>
</dbReference>
<feature type="compositionally biased region" description="Low complexity" evidence="17">
    <location>
        <begin position="600"/>
        <end position="617"/>
    </location>
</feature>
<evidence type="ECO:0000256" key="11">
    <source>
        <dbReference type="ARBA" id="ARBA00023242"/>
    </source>
</evidence>
<reference evidence="20" key="2">
    <citation type="submission" date="2025-08" db="UniProtKB">
        <authorList>
            <consortium name="Ensembl"/>
        </authorList>
    </citation>
    <scope>IDENTIFICATION</scope>
</reference>
<comment type="subcellular location">
    <subcellularLocation>
        <location evidence="1">Nucleus</location>
    </subcellularLocation>
</comment>
<evidence type="ECO:0000256" key="2">
    <source>
        <dbReference type="ARBA" id="ARBA00022499"/>
    </source>
</evidence>
<dbReference type="InterPro" id="IPR013087">
    <property type="entry name" value="Znf_C2H2_type"/>
</dbReference>
<feature type="region of interest" description="Disordered" evidence="17">
    <location>
        <begin position="1"/>
        <end position="652"/>
    </location>
</feature>
<dbReference type="GO" id="GO:0006357">
    <property type="term" value="P:regulation of transcription by RNA polymerase II"/>
    <property type="evidence" value="ECO:0007669"/>
    <property type="project" value="UniProtKB-ARBA"/>
</dbReference>
<proteinExistence type="predicted"/>
<dbReference type="GO" id="GO:0005634">
    <property type="term" value="C:nucleus"/>
    <property type="evidence" value="ECO:0007669"/>
    <property type="project" value="UniProtKB-SubCell"/>
</dbReference>
<feature type="compositionally biased region" description="Acidic residues" evidence="17">
    <location>
        <begin position="1266"/>
        <end position="1288"/>
    </location>
</feature>
<evidence type="ECO:0000256" key="15">
    <source>
        <dbReference type="ARBA" id="ARBA00078821"/>
    </source>
</evidence>
<feature type="compositionally biased region" description="Pro residues" evidence="17">
    <location>
        <begin position="115"/>
        <end position="124"/>
    </location>
</feature>
<evidence type="ECO:0000256" key="6">
    <source>
        <dbReference type="ARBA" id="ARBA00022771"/>
    </source>
</evidence>
<name>A0A8C0PIL3_CANLF</name>
<feature type="region of interest" description="Disordered" evidence="17">
    <location>
        <begin position="908"/>
        <end position="957"/>
    </location>
</feature>
<evidence type="ECO:0000256" key="14">
    <source>
        <dbReference type="ARBA" id="ARBA00076030"/>
    </source>
</evidence>
<accession>A0A8C0PIL3</accession>
<dbReference type="InterPro" id="IPR011333">
    <property type="entry name" value="SKP1/BTB/POZ_sf"/>
</dbReference>
<keyword evidence="9" id="KW-0805">Transcription regulation</keyword>
<keyword evidence="11" id="KW-0539">Nucleus</keyword>
<feature type="domain" description="C2H2-type" evidence="19">
    <location>
        <begin position="1181"/>
        <end position="1208"/>
    </location>
</feature>
<feature type="compositionally biased region" description="Low complexity" evidence="17">
    <location>
        <begin position="103"/>
        <end position="114"/>
    </location>
</feature>
<dbReference type="PROSITE" id="PS00028">
    <property type="entry name" value="ZINC_FINGER_C2H2_1"/>
    <property type="match status" value="1"/>
</dbReference>
<evidence type="ECO:0000256" key="5">
    <source>
        <dbReference type="ARBA" id="ARBA00022737"/>
    </source>
</evidence>
<reference evidence="20" key="1">
    <citation type="submission" date="2019-03" db="EMBL/GenBank/DDBJ databases">
        <authorList>
            <person name="Warren W.C."/>
            <person name="Johnson G.S."/>
        </authorList>
    </citation>
    <scope>NUCLEOTIDE SEQUENCE [LARGE SCALE GENOMIC DNA]</scope>
    <source>
        <strain evidence="20">Basenji</strain>
    </source>
</reference>
<dbReference type="PANTHER" id="PTHR46105">
    <property type="entry name" value="AGAP004733-PA"/>
    <property type="match status" value="1"/>
</dbReference>
<dbReference type="InterPro" id="IPR000210">
    <property type="entry name" value="BTB/POZ_dom"/>
</dbReference>
<keyword evidence="6 16" id="KW-0863">Zinc-finger</keyword>
<evidence type="ECO:0000313" key="21">
    <source>
        <dbReference type="Proteomes" id="UP000694429"/>
    </source>
</evidence>
<feature type="compositionally biased region" description="Basic residues" evidence="17">
    <location>
        <begin position="499"/>
        <end position="510"/>
    </location>
</feature>
<dbReference type="SMART" id="SM00225">
    <property type="entry name" value="BTB"/>
    <property type="match status" value="1"/>
</dbReference>
<dbReference type="FunFam" id="3.30.160.60:FF:000379">
    <property type="entry name" value="Zinc finger and BTB domain-containing protein 46"/>
    <property type="match status" value="1"/>
</dbReference>
<dbReference type="FunFam" id="3.30.160.60:FF:001046">
    <property type="entry name" value="Zinc finger and BTB domain containing 46"/>
    <property type="match status" value="1"/>
</dbReference>
<dbReference type="SUPFAM" id="SSF57667">
    <property type="entry name" value="beta-beta-alpha zinc fingers"/>
    <property type="match status" value="1"/>
</dbReference>
<dbReference type="InterPro" id="IPR036236">
    <property type="entry name" value="Znf_C2H2_sf"/>
</dbReference>
<dbReference type="InterPro" id="IPR050457">
    <property type="entry name" value="ZnFinger_BTB_dom_contain"/>
</dbReference>
<dbReference type="Pfam" id="PF00651">
    <property type="entry name" value="BTB"/>
    <property type="match status" value="1"/>
</dbReference>